<dbReference type="InterPro" id="IPR022398">
    <property type="entry name" value="Peptidase_S8_His-AS"/>
</dbReference>
<protein>
    <submittedName>
        <fullName evidence="8">Unannotated protein</fullName>
    </submittedName>
</protein>
<gene>
    <name evidence="7" type="ORF">UFOPK1392_00679</name>
    <name evidence="8" type="ORF">UFOPK3733_02190</name>
</gene>
<dbReference type="Pfam" id="PF00082">
    <property type="entry name" value="Peptidase_S8"/>
    <property type="match status" value="1"/>
</dbReference>
<dbReference type="GO" id="GO:0004252">
    <property type="term" value="F:serine-type endopeptidase activity"/>
    <property type="evidence" value="ECO:0007669"/>
    <property type="project" value="InterPro"/>
</dbReference>
<keyword evidence="3" id="KW-0378">Hydrolase</keyword>
<dbReference type="InterPro" id="IPR036852">
    <property type="entry name" value="Peptidase_S8/S53_dom_sf"/>
</dbReference>
<name>A0A6J7KRU2_9ZZZZ</name>
<feature type="compositionally biased region" description="Basic and acidic residues" evidence="5">
    <location>
        <begin position="587"/>
        <end position="597"/>
    </location>
</feature>
<evidence type="ECO:0000313" key="7">
    <source>
        <dbReference type="EMBL" id="CAB4322938.1"/>
    </source>
</evidence>
<dbReference type="InterPro" id="IPR050131">
    <property type="entry name" value="Peptidase_S8_subtilisin-like"/>
</dbReference>
<dbReference type="Gene3D" id="3.40.50.200">
    <property type="entry name" value="Peptidase S8/S53 domain"/>
    <property type="match status" value="1"/>
</dbReference>
<evidence type="ECO:0000256" key="5">
    <source>
        <dbReference type="SAM" id="MobiDB-lite"/>
    </source>
</evidence>
<dbReference type="InterPro" id="IPR023828">
    <property type="entry name" value="Peptidase_S8_Ser-AS"/>
</dbReference>
<evidence type="ECO:0000313" key="8">
    <source>
        <dbReference type="EMBL" id="CAB4956484.1"/>
    </source>
</evidence>
<feature type="region of interest" description="Disordered" evidence="5">
    <location>
        <begin position="587"/>
        <end position="607"/>
    </location>
</feature>
<dbReference type="PROSITE" id="PS00138">
    <property type="entry name" value="SUBTILASE_SER"/>
    <property type="match status" value="1"/>
</dbReference>
<keyword evidence="4" id="KW-0720">Serine protease</keyword>
<evidence type="ECO:0000259" key="6">
    <source>
        <dbReference type="Pfam" id="PF00082"/>
    </source>
</evidence>
<keyword evidence="2" id="KW-0645">Protease</keyword>
<accession>A0A6J7KRU2</accession>
<dbReference type="PROSITE" id="PS00136">
    <property type="entry name" value="SUBTILASE_ASP"/>
    <property type="match status" value="1"/>
</dbReference>
<dbReference type="GO" id="GO:0006508">
    <property type="term" value="P:proteolysis"/>
    <property type="evidence" value="ECO:0007669"/>
    <property type="project" value="UniProtKB-KW"/>
</dbReference>
<dbReference type="PROSITE" id="PS00137">
    <property type="entry name" value="SUBTILASE_HIS"/>
    <property type="match status" value="1"/>
</dbReference>
<dbReference type="AlphaFoldDB" id="A0A6J7KRU2"/>
<dbReference type="InterPro" id="IPR015500">
    <property type="entry name" value="Peptidase_S8_subtilisin-rel"/>
</dbReference>
<dbReference type="EMBL" id="CAEMXZ010000020">
    <property type="protein sequence ID" value="CAB4322938.1"/>
    <property type="molecule type" value="Genomic_DNA"/>
</dbReference>
<comment type="similarity">
    <text evidence="1">Belongs to the peptidase S8 family.</text>
</comment>
<dbReference type="PANTHER" id="PTHR43806:SF11">
    <property type="entry name" value="CEREVISIN-RELATED"/>
    <property type="match status" value="1"/>
</dbReference>
<evidence type="ECO:0000256" key="3">
    <source>
        <dbReference type="ARBA" id="ARBA00022801"/>
    </source>
</evidence>
<evidence type="ECO:0000256" key="2">
    <source>
        <dbReference type="ARBA" id="ARBA00022670"/>
    </source>
</evidence>
<dbReference type="InterPro" id="IPR023827">
    <property type="entry name" value="Peptidase_S8_Asp-AS"/>
</dbReference>
<reference evidence="8" key="1">
    <citation type="submission" date="2020-05" db="EMBL/GenBank/DDBJ databases">
        <authorList>
            <person name="Chiriac C."/>
            <person name="Salcher M."/>
            <person name="Ghai R."/>
            <person name="Kavagutti S V."/>
        </authorList>
    </citation>
    <scope>NUCLEOTIDE SEQUENCE</scope>
</reference>
<proteinExistence type="inferred from homology"/>
<dbReference type="EMBL" id="CAFBNC010000174">
    <property type="protein sequence ID" value="CAB4956484.1"/>
    <property type="molecule type" value="Genomic_DNA"/>
</dbReference>
<evidence type="ECO:0000256" key="4">
    <source>
        <dbReference type="ARBA" id="ARBA00022825"/>
    </source>
</evidence>
<dbReference type="SUPFAM" id="SSF52743">
    <property type="entry name" value="Subtilisin-like"/>
    <property type="match status" value="1"/>
</dbReference>
<sequence>MIAPENTGATTVRLPEVDEQVGVQVRDQGRTRVIVRLSTPVTGDDFSRSEQSAAAAGNLLRTLPSGSYEQITNPETVPVIILAVDSSAVDALSKSSLVASVESDVVVRPSSLNSTTVLGVQRAVASGWDGTGQTIAVVDSGVQSSHALLMRGATPKTIAEACFSSNTTTIRSSCIGGTPMAVNAVPSRGSAQPCDLAVSVACGHGTAVAGVAVGGDGTGTVSGVAPAASLISVKIFGHDVADPSAIGASLSDVNTALQWLYNRRADFPGLVAVNLSLGGGKMTTDCGSGSTQAYIHQLLLVGIATVVAAGNDGFNDAVSVPACAPDAIAVGSIDDTTAARSPWSNVSPKVALYAPGTSIASANAATGARSNFSGTSLAAPAVTGAWAVVHQRFPDMTGADILDQLRSRGTTITTDTASPVARYQIPLIRVDLAMRSPVGSESQPPDVLTAVTPARLMDTRAEPTIDSLYTNTGPLTGGETRRLRVTGRGYIPANDAASVSVNVTVADPTTAGFVTVFGGGASRPTASNLNFTPGEVTANLVMVPVGADGTISIYNFTGLSHVIVDVLGWFPSAGAFRPINPARVMDTRDAPTVDGRSRNTGPFGPGESRSLVIAGRGGVPASGVAAVALNVTAVNSTAAGYLTVYPSGSTRPTASNLNFGVAEVVPNMVISPLDSLGRAQLFNFDGRTDIVVDVLGWFPRTPSFTALVAARLLDTRGGPTIDGIWSGGGPILGGTHLDLKVTGRAGVPSTGVAAVVLNLTVTEPTANGFLTVYPAGILRPRTSSINFTSGQTLANLVIALVGVDGRISLYNLQGATPTIVDVVGWFG</sequence>
<dbReference type="InterPro" id="IPR000209">
    <property type="entry name" value="Peptidase_S8/S53_dom"/>
</dbReference>
<dbReference type="PANTHER" id="PTHR43806">
    <property type="entry name" value="PEPTIDASE S8"/>
    <property type="match status" value="1"/>
</dbReference>
<dbReference type="PROSITE" id="PS51892">
    <property type="entry name" value="SUBTILASE"/>
    <property type="match status" value="1"/>
</dbReference>
<feature type="domain" description="Peptidase S8/S53" evidence="6">
    <location>
        <begin position="130"/>
        <end position="407"/>
    </location>
</feature>
<evidence type="ECO:0000256" key="1">
    <source>
        <dbReference type="ARBA" id="ARBA00011073"/>
    </source>
</evidence>
<dbReference type="PRINTS" id="PR00723">
    <property type="entry name" value="SUBTILISIN"/>
</dbReference>
<organism evidence="8">
    <name type="scientific">freshwater metagenome</name>
    <dbReference type="NCBI Taxonomy" id="449393"/>
    <lineage>
        <taxon>unclassified sequences</taxon>
        <taxon>metagenomes</taxon>
        <taxon>ecological metagenomes</taxon>
    </lineage>
</organism>